<evidence type="ECO:0000313" key="2">
    <source>
        <dbReference type="Proteomes" id="UP000805649"/>
    </source>
</evidence>
<reference evidence="1 2" key="1">
    <citation type="journal article" date="2020" name="Phytopathology">
        <title>Genome Sequence Resources of Colletotrichum truncatum, C. plurivorum, C. musicola, and C. sojae: Four Species Pathogenic to Soybean (Glycine max).</title>
        <authorList>
            <person name="Rogerio F."/>
            <person name="Boufleur T.R."/>
            <person name="Ciampi-Guillardi M."/>
            <person name="Sukno S.A."/>
            <person name="Thon M.R."/>
            <person name="Massola Junior N.S."/>
            <person name="Baroncelli R."/>
        </authorList>
    </citation>
    <scope>NUCLEOTIDE SEQUENCE [LARGE SCALE GENOMIC DNA]</scope>
    <source>
        <strain evidence="1 2">CMES1059</strain>
    </source>
</reference>
<sequence length="993" mass="112719">MSQRKTWSCNPGSPTATVSSQGTAIGRRTAELVRTTGSYLSVRQFSRRSTDRTSSIIASTRTSIDQLQVSRAEEQSTGDIIRELGEGLDIVEDSTNSLEVVQPEGEPDTLKTENSDKDVKLQGLRTAMLEARVETIEGQHFIPISLVNELLTEQRVKEELMQSLSEASSHELDEICQQVCSQPNPNAASSSLRFLRVFAILVLIGRSADIREFIRSGISDKDLPLSEKQLQQTRDGETSTERRAIDLPHWDSELKEKFVRYQWEINVPFFSQSESPSKIRFYKLDAKTILPFTNDKTPDSIYGGFSEVSKVKIHSSHHNFIGISPKSNLAVKRFKNDDSGTFVEELRALQRFYRPQNRHHHLISPIATFQRGNKYFIMFEWAAGGDLRQFWKANKPPIRANAELDLWMVKQCLGLADALASIHKIHSSKSLYGRHGDLKPENILCFEDADSPIRRTRLVISDVGLTRFHHSAEGQHSEQRHTPTYRAPEFDLENGVTSRSYDIWSLGCLFLEFVTWYLTGSSGIDDKFTEVRTTEGLTDVPDDNYFLVKRDYVDDTLRAEVKPSVTKWINELRRHPNCVPFLQRMLDVVETRINLYGHQQLESGGKSEAKHFIDSQLNRTRSQIGIGNLRLEILDEKSKRISTFDTLRLQIEHQLGHKLDWSPLPGVNRCPASAEARLVWNYGGMEVAIFLDHNRLKRYRDRIHVSTPAILPTMNATKSTSRGTRTTLAGLQAYWQYIRLGVSKTLQSWKRSNATKNNTTVLHPTVRMTASTGKESYFCIDKHWTSVKQTSMYTVPGIDQLEDDHQLFLALGKCLEGARGSWMHRWSSWRTCTGVQLSKFTFLFDNCDLVKAFEKGMNERVQEICKGYDYSCLPELDPDEHMQLMAETILQGLQEPERGQNSRAVLDGIPKLQAPPGIDKRQFNSGWGFYTSQGYCLMKILLWVGAILSPGVAFVIAWLCLVNAFDLQNAFVPMMFLAGNVAIILASLLMCAP</sequence>
<dbReference type="EMBL" id="VUJX02000002">
    <property type="protein sequence ID" value="KAL0942010.1"/>
    <property type="molecule type" value="Genomic_DNA"/>
</dbReference>
<keyword evidence="1" id="KW-0808">Transferase</keyword>
<accession>A0ACC3ZD16</accession>
<keyword evidence="2" id="KW-1185">Reference proteome</keyword>
<name>A0ACC3ZD16_COLTU</name>
<organism evidence="1 2">
    <name type="scientific">Colletotrichum truncatum</name>
    <name type="common">Anthracnose fungus</name>
    <name type="synonym">Colletotrichum capsici</name>
    <dbReference type="NCBI Taxonomy" id="5467"/>
    <lineage>
        <taxon>Eukaryota</taxon>
        <taxon>Fungi</taxon>
        <taxon>Dikarya</taxon>
        <taxon>Ascomycota</taxon>
        <taxon>Pezizomycotina</taxon>
        <taxon>Sordariomycetes</taxon>
        <taxon>Hypocreomycetidae</taxon>
        <taxon>Glomerellales</taxon>
        <taxon>Glomerellaceae</taxon>
        <taxon>Colletotrichum</taxon>
        <taxon>Colletotrichum truncatum species complex</taxon>
    </lineage>
</organism>
<protein>
    <submittedName>
        <fullName evidence="1">Protein kinase</fullName>
    </submittedName>
</protein>
<gene>
    <name evidence="1" type="ORF">CTRU02_204773</name>
</gene>
<keyword evidence="1" id="KW-0418">Kinase</keyword>
<evidence type="ECO:0000313" key="1">
    <source>
        <dbReference type="EMBL" id="KAL0942010.1"/>
    </source>
</evidence>
<proteinExistence type="predicted"/>
<dbReference type="Proteomes" id="UP000805649">
    <property type="component" value="Unassembled WGS sequence"/>
</dbReference>
<comment type="caution">
    <text evidence="1">The sequence shown here is derived from an EMBL/GenBank/DDBJ whole genome shotgun (WGS) entry which is preliminary data.</text>
</comment>